<dbReference type="Proteomes" id="UP001152484">
    <property type="component" value="Unassembled WGS sequence"/>
</dbReference>
<organism evidence="2 3">
    <name type="scientific">Cuscuta europaea</name>
    <name type="common">European dodder</name>
    <dbReference type="NCBI Taxonomy" id="41803"/>
    <lineage>
        <taxon>Eukaryota</taxon>
        <taxon>Viridiplantae</taxon>
        <taxon>Streptophyta</taxon>
        <taxon>Embryophyta</taxon>
        <taxon>Tracheophyta</taxon>
        <taxon>Spermatophyta</taxon>
        <taxon>Magnoliopsida</taxon>
        <taxon>eudicotyledons</taxon>
        <taxon>Gunneridae</taxon>
        <taxon>Pentapetalae</taxon>
        <taxon>asterids</taxon>
        <taxon>lamiids</taxon>
        <taxon>Solanales</taxon>
        <taxon>Convolvulaceae</taxon>
        <taxon>Cuscuteae</taxon>
        <taxon>Cuscuta</taxon>
        <taxon>Cuscuta subgen. Cuscuta</taxon>
    </lineage>
</organism>
<feature type="compositionally biased region" description="Polar residues" evidence="1">
    <location>
        <begin position="83"/>
        <end position="92"/>
    </location>
</feature>
<feature type="compositionally biased region" description="Pro residues" evidence="1">
    <location>
        <begin position="22"/>
        <end position="34"/>
    </location>
</feature>
<dbReference type="PANTHER" id="PTHR38371">
    <property type="entry name" value="RHO GTPASE-ACTIVATING PROTEIN"/>
    <property type="match status" value="1"/>
</dbReference>
<comment type="caution">
    <text evidence="2">The sequence shown here is derived from an EMBL/GenBank/DDBJ whole genome shotgun (WGS) entry which is preliminary data.</text>
</comment>
<name>A0A9P1EIQ6_CUSEU</name>
<feature type="region of interest" description="Disordered" evidence="1">
    <location>
        <begin position="1"/>
        <end position="93"/>
    </location>
</feature>
<evidence type="ECO:0000313" key="2">
    <source>
        <dbReference type="EMBL" id="CAH9108121.1"/>
    </source>
</evidence>
<feature type="region of interest" description="Disordered" evidence="1">
    <location>
        <begin position="271"/>
        <end position="304"/>
    </location>
</feature>
<protein>
    <submittedName>
        <fullName evidence="2">Uncharacterized protein</fullName>
    </submittedName>
</protein>
<reference evidence="2" key="1">
    <citation type="submission" date="2022-07" db="EMBL/GenBank/DDBJ databases">
        <authorList>
            <person name="Macas J."/>
            <person name="Novak P."/>
            <person name="Neumann P."/>
        </authorList>
    </citation>
    <scope>NUCLEOTIDE SEQUENCE</scope>
</reference>
<feature type="compositionally biased region" description="Basic and acidic residues" evidence="1">
    <location>
        <begin position="202"/>
        <end position="216"/>
    </location>
</feature>
<sequence length="470" mass="52506">MAEFEAPSFSLGLDFELDSQPIPTPSPLPSPQPSPKHAKRFLHTQNLRTIEDDDDDDFESPVPSIEPKCTDPPLTLKRLRRGPTSNRPTSVAENLDIKEGTWCDVEDEIEDFSSEEDRPAGKSPSKFLRSVSSNSKIPLHHRRNFSMQTTTHGALKGKRPDKDPPACQPMEISDDKFAFSKSNISPIRSFQLIDLDSDDPSPSEHLKKDVKAEPPVEKSTVSSKQMKFKASHVVSESEELWKGFLTDKTSNISTPALDEVCEEYFRSLKHRNANQNTNEDLLPNSGLPENSMQQRPDGPSVPAHSYYFHEDLRIQKLVHERLPHFFPLDAKNNQGIKQSDGSIDYIGQFSPIGGSQSRADKVAADKSSTKRRKKNNSKKTSEVPTGWVDPKVSDGAPKDAGKRRVHAVGKSAGHWLTSSDGKRVYVTRNGQEMSGRSAYIHYRKETGSGFKKSKKNSTSNKKSSAKNKKR</sequence>
<dbReference type="PANTHER" id="PTHR38371:SF1">
    <property type="entry name" value="RHO GTPASE-ACTIVATING PROTEIN"/>
    <property type="match status" value="1"/>
</dbReference>
<keyword evidence="3" id="KW-1185">Reference proteome</keyword>
<dbReference type="EMBL" id="CAMAPE010000051">
    <property type="protein sequence ID" value="CAH9108121.1"/>
    <property type="molecule type" value="Genomic_DNA"/>
</dbReference>
<dbReference type="AlphaFoldDB" id="A0A9P1EIQ6"/>
<feature type="compositionally biased region" description="Basic and acidic residues" evidence="1">
    <location>
        <begin position="358"/>
        <end position="368"/>
    </location>
</feature>
<feature type="region of interest" description="Disordered" evidence="1">
    <location>
        <begin position="108"/>
        <end position="174"/>
    </location>
</feature>
<evidence type="ECO:0000313" key="3">
    <source>
        <dbReference type="Proteomes" id="UP001152484"/>
    </source>
</evidence>
<evidence type="ECO:0000256" key="1">
    <source>
        <dbReference type="SAM" id="MobiDB-lite"/>
    </source>
</evidence>
<dbReference type="OrthoDB" id="1671977at2759"/>
<gene>
    <name evidence="2" type="ORF">CEURO_LOCUS17993</name>
</gene>
<accession>A0A9P1EIQ6</accession>
<proteinExistence type="predicted"/>
<feature type="region of interest" description="Disordered" evidence="1">
    <location>
        <begin position="347"/>
        <end position="470"/>
    </location>
</feature>
<feature type="region of interest" description="Disordered" evidence="1">
    <location>
        <begin position="190"/>
        <end position="229"/>
    </location>
</feature>